<evidence type="ECO:0000256" key="1">
    <source>
        <dbReference type="SAM" id="Coils"/>
    </source>
</evidence>
<accession>A0A388JL32</accession>
<evidence type="ECO:0000256" key="2">
    <source>
        <dbReference type="SAM" id="MobiDB-lite"/>
    </source>
</evidence>
<dbReference type="EMBL" id="BFEA01004882">
    <property type="protein sequence ID" value="GBG48141.1"/>
    <property type="molecule type" value="Genomic_DNA"/>
</dbReference>
<protein>
    <submittedName>
        <fullName evidence="4">Uncharacterized protein</fullName>
    </submittedName>
</protein>
<comment type="caution">
    <text evidence="4">The sequence shown here is derived from an EMBL/GenBank/DDBJ whole genome shotgun (WGS) entry which is preliminary data.</text>
</comment>
<dbReference type="AlphaFoldDB" id="A0A388JL32"/>
<evidence type="ECO:0000313" key="4">
    <source>
        <dbReference type="EMBL" id="GBG48141.1"/>
    </source>
</evidence>
<organism evidence="4 5">
    <name type="scientific">Chara braunii</name>
    <name type="common">Braun's stonewort</name>
    <dbReference type="NCBI Taxonomy" id="69332"/>
    <lineage>
        <taxon>Eukaryota</taxon>
        <taxon>Viridiplantae</taxon>
        <taxon>Streptophyta</taxon>
        <taxon>Charophyceae</taxon>
        <taxon>Charales</taxon>
        <taxon>Characeae</taxon>
        <taxon>Chara</taxon>
    </lineage>
</organism>
<keyword evidence="3" id="KW-1133">Transmembrane helix</keyword>
<name>A0A388JL32_CHABU</name>
<dbReference type="Proteomes" id="UP000265515">
    <property type="component" value="Unassembled WGS sequence"/>
</dbReference>
<feature type="compositionally biased region" description="Basic and acidic residues" evidence="2">
    <location>
        <begin position="89"/>
        <end position="104"/>
    </location>
</feature>
<keyword evidence="1" id="KW-0175">Coiled coil</keyword>
<proteinExistence type="predicted"/>
<gene>
    <name evidence="4" type="ORF">CBR_g81845</name>
</gene>
<reference evidence="4 5" key="1">
    <citation type="journal article" date="2018" name="Cell">
        <title>The Chara Genome: Secondary Complexity and Implications for Plant Terrestrialization.</title>
        <authorList>
            <person name="Nishiyama T."/>
            <person name="Sakayama H."/>
            <person name="Vries J.D."/>
            <person name="Buschmann H."/>
            <person name="Saint-Marcoux D."/>
            <person name="Ullrich K.K."/>
            <person name="Haas F.B."/>
            <person name="Vanderstraeten L."/>
            <person name="Becker D."/>
            <person name="Lang D."/>
            <person name="Vosolsobe S."/>
            <person name="Rombauts S."/>
            <person name="Wilhelmsson P.K.I."/>
            <person name="Janitza P."/>
            <person name="Kern R."/>
            <person name="Heyl A."/>
            <person name="Rumpler F."/>
            <person name="Villalobos L.I.A.C."/>
            <person name="Clay J.M."/>
            <person name="Skokan R."/>
            <person name="Toyoda A."/>
            <person name="Suzuki Y."/>
            <person name="Kagoshima H."/>
            <person name="Schijlen E."/>
            <person name="Tajeshwar N."/>
            <person name="Catarino B."/>
            <person name="Hetherington A.J."/>
            <person name="Saltykova A."/>
            <person name="Bonnot C."/>
            <person name="Breuninger H."/>
            <person name="Symeonidi A."/>
            <person name="Radhakrishnan G.V."/>
            <person name="Van Nieuwerburgh F."/>
            <person name="Deforce D."/>
            <person name="Chang C."/>
            <person name="Karol K.G."/>
            <person name="Hedrich R."/>
            <person name="Ulvskov P."/>
            <person name="Glockner G."/>
            <person name="Delwiche C.F."/>
            <person name="Petrasek J."/>
            <person name="Van de Peer Y."/>
            <person name="Friml J."/>
            <person name="Beilby M."/>
            <person name="Dolan L."/>
            <person name="Kohara Y."/>
            <person name="Sugano S."/>
            <person name="Fujiyama A."/>
            <person name="Delaux P.-M."/>
            <person name="Quint M."/>
            <person name="TheiBen G."/>
            <person name="Hagemann M."/>
            <person name="Harholt J."/>
            <person name="Dunand C."/>
            <person name="Zachgo S."/>
            <person name="Langdale J."/>
            <person name="Maumus F."/>
            <person name="Straeten D.V.D."/>
            <person name="Gould S.B."/>
            <person name="Rensing S.A."/>
        </authorList>
    </citation>
    <scope>NUCLEOTIDE SEQUENCE [LARGE SCALE GENOMIC DNA]</scope>
    <source>
        <strain evidence="4 5">S276</strain>
    </source>
</reference>
<keyword evidence="3" id="KW-0812">Transmembrane</keyword>
<evidence type="ECO:0000256" key="3">
    <source>
        <dbReference type="SAM" id="Phobius"/>
    </source>
</evidence>
<feature type="transmembrane region" description="Helical" evidence="3">
    <location>
        <begin position="6"/>
        <end position="24"/>
    </location>
</feature>
<feature type="region of interest" description="Disordered" evidence="2">
    <location>
        <begin position="89"/>
        <end position="129"/>
    </location>
</feature>
<sequence length="240" mass="28107">MDDYPMYGVLVGFSLWGTLWRLLFPLGFWHTFTCTVDTRGGASTKPYTKEEEAKMAAILQEKKEKKEAKKALKEEQAAKLKKIEEEMVREKETIQKEEEEKLKEVEEEEEDETPLQRKRGQYSGSREEEMEKRISEWVANLSLGEEEEVAMYISKDDQEAAMRAWEAEKDVVKRQAMEDEKRMEWRLAVMREKKRRVDAAAEAAEELEEVKNIEEQLATQTELPAQMRVIARNVARPARI</sequence>
<evidence type="ECO:0000313" key="5">
    <source>
        <dbReference type="Proteomes" id="UP000265515"/>
    </source>
</evidence>
<dbReference type="Gramene" id="GBG48141">
    <property type="protein sequence ID" value="GBG48141"/>
    <property type="gene ID" value="CBR_g81845"/>
</dbReference>
<feature type="coiled-coil region" evidence="1">
    <location>
        <begin position="155"/>
        <end position="223"/>
    </location>
</feature>
<keyword evidence="3" id="KW-0472">Membrane</keyword>
<keyword evidence="5" id="KW-1185">Reference proteome</keyword>